<dbReference type="InterPro" id="IPR045249">
    <property type="entry name" value="HARBI1-like"/>
</dbReference>
<accession>A0A9P0L6V2</accession>
<proteinExistence type="inferred from homology"/>
<keyword evidence="4" id="KW-0540">Nuclease</keyword>
<dbReference type="PANTHER" id="PTHR22930">
    <property type="match status" value="1"/>
</dbReference>
<comment type="cofactor">
    <cofactor evidence="1">
        <name>a divalent metal cation</name>
        <dbReference type="ChEBI" id="CHEBI:60240"/>
    </cofactor>
</comment>
<organism evidence="9 10">
    <name type="scientific">Acanthoscelides obtectus</name>
    <name type="common">Bean weevil</name>
    <name type="synonym">Bruchus obtectus</name>
    <dbReference type="NCBI Taxonomy" id="200917"/>
    <lineage>
        <taxon>Eukaryota</taxon>
        <taxon>Metazoa</taxon>
        <taxon>Ecdysozoa</taxon>
        <taxon>Arthropoda</taxon>
        <taxon>Hexapoda</taxon>
        <taxon>Insecta</taxon>
        <taxon>Pterygota</taxon>
        <taxon>Neoptera</taxon>
        <taxon>Endopterygota</taxon>
        <taxon>Coleoptera</taxon>
        <taxon>Polyphaga</taxon>
        <taxon>Cucujiformia</taxon>
        <taxon>Chrysomeloidea</taxon>
        <taxon>Chrysomelidae</taxon>
        <taxon>Bruchinae</taxon>
        <taxon>Bruchini</taxon>
        <taxon>Acanthoscelides</taxon>
    </lineage>
</organism>
<keyword evidence="5" id="KW-0479">Metal-binding</keyword>
<comment type="similarity">
    <text evidence="3">Belongs to the HARBI1 family.</text>
</comment>
<evidence type="ECO:0000259" key="8">
    <source>
        <dbReference type="Pfam" id="PF13359"/>
    </source>
</evidence>
<keyword evidence="10" id="KW-1185">Reference proteome</keyword>
<comment type="caution">
    <text evidence="9">The sequence shown here is derived from an EMBL/GenBank/DDBJ whole genome shotgun (WGS) entry which is preliminary data.</text>
</comment>
<evidence type="ECO:0000313" key="10">
    <source>
        <dbReference type="Proteomes" id="UP001152888"/>
    </source>
</evidence>
<keyword evidence="6" id="KW-0378">Hydrolase</keyword>
<dbReference type="AlphaFoldDB" id="A0A9P0L6V2"/>
<comment type="subcellular location">
    <subcellularLocation>
        <location evidence="2">Nucleus</location>
    </subcellularLocation>
</comment>
<keyword evidence="7" id="KW-0539">Nucleus</keyword>
<dbReference type="InterPro" id="IPR027806">
    <property type="entry name" value="HARBI1_dom"/>
</dbReference>
<gene>
    <name evidence="9" type="ORF">ACAOBT_LOCUS18636</name>
</gene>
<dbReference type="GO" id="GO:0004518">
    <property type="term" value="F:nuclease activity"/>
    <property type="evidence" value="ECO:0007669"/>
    <property type="project" value="UniProtKB-KW"/>
</dbReference>
<evidence type="ECO:0000256" key="5">
    <source>
        <dbReference type="ARBA" id="ARBA00022723"/>
    </source>
</evidence>
<evidence type="ECO:0000256" key="7">
    <source>
        <dbReference type="ARBA" id="ARBA00023242"/>
    </source>
</evidence>
<dbReference type="Pfam" id="PF13359">
    <property type="entry name" value="DDE_Tnp_4"/>
    <property type="match status" value="1"/>
</dbReference>
<name>A0A9P0L6V2_ACAOB</name>
<dbReference type="OrthoDB" id="6716851at2759"/>
<evidence type="ECO:0000256" key="4">
    <source>
        <dbReference type="ARBA" id="ARBA00022722"/>
    </source>
</evidence>
<dbReference type="PANTHER" id="PTHR22930:SF284">
    <property type="entry name" value="DDE TNP4 DOMAIN-CONTAINING PROTEIN"/>
    <property type="match status" value="1"/>
</dbReference>
<evidence type="ECO:0000256" key="2">
    <source>
        <dbReference type="ARBA" id="ARBA00004123"/>
    </source>
</evidence>
<dbReference type="Proteomes" id="UP001152888">
    <property type="component" value="Unassembled WGS sequence"/>
</dbReference>
<dbReference type="GO" id="GO:0005634">
    <property type="term" value="C:nucleus"/>
    <property type="evidence" value="ECO:0007669"/>
    <property type="project" value="UniProtKB-SubCell"/>
</dbReference>
<protein>
    <recommendedName>
        <fullName evidence="8">DDE Tnp4 domain-containing protein</fullName>
    </recommendedName>
</protein>
<feature type="domain" description="DDE Tnp4" evidence="8">
    <location>
        <begin position="163"/>
        <end position="327"/>
    </location>
</feature>
<sequence>MPGKKKRETKVKKQHQARTKWVKEWLLKRQDLTHTNLLEELRLEPDDWRNYLRMDEDSYVMLLKLVTPLIEKQDTILRPAISPHERLTATLRYLGTGRNYEDLKFSTIISPQSLGKIIPETCSAIFQVLRNDYMKFPSTEDEWLQIASDFEKRCNFVNCVGAVDGKHVNIIPPAGSGSYFYNYKGTHSLILMAVVNANLEFIMCDFGINGRISDGGVIEYSSFYKKLENGQLRLPPPTKPRNSNTSLPFVFIADEAFTLRSDFLKPFSRQDLNNEKKIFNYRLSRARCKVENAFGILSNRFRIFHTKISVNLEAIDKIVMATCILNNFFFLQRKY</sequence>
<evidence type="ECO:0000256" key="1">
    <source>
        <dbReference type="ARBA" id="ARBA00001968"/>
    </source>
</evidence>
<reference evidence="9" key="1">
    <citation type="submission" date="2022-03" db="EMBL/GenBank/DDBJ databases">
        <authorList>
            <person name="Sayadi A."/>
        </authorList>
    </citation>
    <scope>NUCLEOTIDE SEQUENCE</scope>
</reference>
<dbReference type="EMBL" id="CAKOFQ010007050">
    <property type="protein sequence ID" value="CAH1988758.1"/>
    <property type="molecule type" value="Genomic_DNA"/>
</dbReference>
<dbReference type="GO" id="GO:0046872">
    <property type="term" value="F:metal ion binding"/>
    <property type="evidence" value="ECO:0007669"/>
    <property type="project" value="UniProtKB-KW"/>
</dbReference>
<evidence type="ECO:0000313" key="9">
    <source>
        <dbReference type="EMBL" id="CAH1988758.1"/>
    </source>
</evidence>
<evidence type="ECO:0000256" key="6">
    <source>
        <dbReference type="ARBA" id="ARBA00022801"/>
    </source>
</evidence>
<evidence type="ECO:0000256" key="3">
    <source>
        <dbReference type="ARBA" id="ARBA00006958"/>
    </source>
</evidence>
<dbReference type="GO" id="GO:0016787">
    <property type="term" value="F:hydrolase activity"/>
    <property type="evidence" value="ECO:0007669"/>
    <property type="project" value="UniProtKB-KW"/>
</dbReference>